<dbReference type="EMBL" id="NIRI02000042">
    <property type="protein sequence ID" value="KAG5449559.1"/>
    <property type="molecule type" value="Genomic_DNA"/>
</dbReference>
<name>A0A8T1MKL2_CLOSI</name>
<reference evidence="1 2" key="1">
    <citation type="journal article" date="2018" name="Biotechnol. Adv.">
        <title>Improved genomic resources and new bioinformatic workflow for the carcinogenic parasite Clonorchis sinensis: Biotechnological implications.</title>
        <authorList>
            <person name="Wang D."/>
            <person name="Korhonen P.K."/>
            <person name="Gasser R.B."/>
            <person name="Young N.D."/>
        </authorList>
    </citation>
    <scope>NUCLEOTIDE SEQUENCE [LARGE SCALE GENOMIC DNA]</scope>
    <source>
        <strain evidence="1">Cs-k2</strain>
    </source>
</reference>
<reference evidence="1 2" key="2">
    <citation type="journal article" date="2021" name="Genomics">
        <title>High-quality reference genome for Clonorchis sinensis.</title>
        <authorList>
            <person name="Young N.D."/>
            <person name="Stroehlein A.J."/>
            <person name="Kinkar L."/>
            <person name="Wang T."/>
            <person name="Sohn W.M."/>
            <person name="Chang B.C.H."/>
            <person name="Kaur P."/>
            <person name="Weisz D."/>
            <person name="Dudchenko O."/>
            <person name="Aiden E.L."/>
            <person name="Korhonen P.K."/>
            <person name="Gasser R.B."/>
        </authorList>
    </citation>
    <scope>NUCLEOTIDE SEQUENCE [LARGE SCALE GENOMIC DNA]</scope>
    <source>
        <strain evidence="1">Cs-k2</strain>
    </source>
</reference>
<evidence type="ECO:0000313" key="1">
    <source>
        <dbReference type="EMBL" id="KAG5449559.1"/>
    </source>
</evidence>
<organism evidence="1 2">
    <name type="scientific">Clonorchis sinensis</name>
    <name type="common">Chinese liver fluke</name>
    <dbReference type="NCBI Taxonomy" id="79923"/>
    <lineage>
        <taxon>Eukaryota</taxon>
        <taxon>Metazoa</taxon>
        <taxon>Spiralia</taxon>
        <taxon>Lophotrochozoa</taxon>
        <taxon>Platyhelminthes</taxon>
        <taxon>Trematoda</taxon>
        <taxon>Digenea</taxon>
        <taxon>Opisthorchiida</taxon>
        <taxon>Opisthorchiata</taxon>
        <taxon>Opisthorchiidae</taxon>
        <taxon>Clonorchis</taxon>
    </lineage>
</organism>
<accession>A0A8T1MKL2</accession>
<protein>
    <submittedName>
        <fullName evidence="1">Uncharacterized protein</fullName>
    </submittedName>
</protein>
<gene>
    <name evidence="1" type="ORF">CSKR_101553</name>
</gene>
<proteinExistence type="predicted"/>
<sequence length="258" mass="29025">MKKSLSAIVRRVQFYSSLGIRIEKREQLLCHIEQLPVKCVVTCRVKPSSHAKMFEMNICAFKYFRGCKCTHYGYHVTNTIVCTVCPPKPDAKVIFRLIELYANLWCPLELLPNANFSGQKCKAATGNQMTGNHTGTPQKAADNKWSLLLVTDRSGSGSLIGATWSNDFHRAKEPSVVSTTLADTRFTKVGQSLTRSLFEGSQKNAATEGVTPLCPLETELSLQTHQKKESRTIRGRKNPIFRVERFSDVWNFNELVAH</sequence>
<evidence type="ECO:0000313" key="2">
    <source>
        <dbReference type="Proteomes" id="UP000286415"/>
    </source>
</evidence>
<comment type="caution">
    <text evidence="1">The sequence shown here is derived from an EMBL/GenBank/DDBJ whole genome shotgun (WGS) entry which is preliminary data.</text>
</comment>
<keyword evidence="2" id="KW-1185">Reference proteome</keyword>
<dbReference type="Proteomes" id="UP000286415">
    <property type="component" value="Unassembled WGS sequence"/>
</dbReference>